<keyword evidence="3" id="KW-1185">Reference proteome</keyword>
<evidence type="ECO:0000259" key="1">
    <source>
        <dbReference type="Pfam" id="PF21818"/>
    </source>
</evidence>
<organism evidence="2 3">
    <name type="scientific">Methanolobus tindarius DSM 2278</name>
    <dbReference type="NCBI Taxonomy" id="1090322"/>
    <lineage>
        <taxon>Archaea</taxon>
        <taxon>Methanobacteriati</taxon>
        <taxon>Methanobacteriota</taxon>
        <taxon>Stenosarchaea group</taxon>
        <taxon>Methanomicrobia</taxon>
        <taxon>Methanosarcinales</taxon>
        <taxon>Methanosarcinaceae</taxon>
        <taxon>Methanolobus</taxon>
    </lineage>
</organism>
<evidence type="ECO:0000313" key="3">
    <source>
        <dbReference type="Proteomes" id="UP000019483"/>
    </source>
</evidence>
<accession>W9DMY8</accession>
<dbReference type="SUPFAM" id="SSF51713">
    <property type="entry name" value="tRNA-guanine transglycosylase"/>
    <property type="match status" value="1"/>
</dbReference>
<dbReference type="AlphaFoldDB" id="W9DMY8"/>
<gene>
    <name evidence="2" type="ORF">MettiDRAFT_0597</name>
</gene>
<feature type="domain" description="DUF6884" evidence="1">
    <location>
        <begin position="297"/>
        <end position="431"/>
    </location>
</feature>
<dbReference type="GO" id="GO:0006400">
    <property type="term" value="P:tRNA modification"/>
    <property type="evidence" value="ECO:0007669"/>
    <property type="project" value="InterPro"/>
</dbReference>
<name>W9DMY8_METTI</name>
<evidence type="ECO:0000313" key="2">
    <source>
        <dbReference type="EMBL" id="ETA67184.1"/>
    </source>
</evidence>
<reference evidence="2 3" key="1">
    <citation type="submission" date="2013-08" db="EMBL/GenBank/DDBJ databases">
        <authorList>
            <consortium name="DOE Joint Genome Institute"/>
            <person name="Eisen J."/>
            <person name="Huntemann M."/>
            <person name="Han J."/>
            <person name="Chen A."/>
            <person name="Kyrpides N."/>
            <person name="Mavromatis K."/>
            <person name="Markowitz V."/>
            <person name="Palaniappan K."/>
            <person name="Ivanova N."/>
            <person name="Schaumberg A."/>
            <person name="Pati A."/>
            <person name="Liolios K."/>
            <person name="Nordberg H.P."/>
            <person name="Cantor M.N."/>
            <person name="Hua S.X."/>
            <person name="Woyke T."/>
        </authorList>
    </citation>
    <scope>NUCLEOTIDE SEQUENCE [LARGE SCALE GENOMIC DNA]</scope>
    <source>
        <strain evidence="2 3">DSM 2278</strain>
    </source>
</reference>
<dbReference type="STRING" id="1090322.MettiDRAFT_0597"/>
<proteinExistence type="predicted"/>
<protein>
    <recommendedName>
        <fullName evidence="1">DUF6884 domain-containing protein</fullName>
    </recommendedName>
</protein>
<dbReference type="Pfam" id="PF21818">
    <property type="entry name" value="DUF6884"/>
    <property type="match status" value="1"/>
</dbReference>
<sequence>MSWEDDKIFVPFFVSDRQASLRILRGLDIPKEKKIGIMTHANTSNNFKEVIANFPCSENEYCEIIGKDCPHNKDLNKCSKGKKYAQKIITISDSGVFTKEGCMFDDYEQLFEQYEKMKVHYGIMIDHLKDKEETLKSAKLAIETYNKEKRTFKIIGVAQGNSLDEYIECYQKLKEMGFEYVAVGGLLEKRENTVRYVRIRDESFLYNVLKAIRKIDPDGWIFALGSYAQSRHYNFLEIGVQGSDYKGWIFQYKKENKDAVKGDLEARKSRFRQVRTYILDNILNKRQSFGIWPKLMILPCSKRKADFEDEIPAIERYEGQYFRIIKNYIDDFSNCDGFDIAILSAKYGLIEPMEKIENYDLKMNDSIALELNKSVIKKLKVMNKKKQYKEVAINLGETYFKAINGYEKIFGDNTELTIFEGKIGKRQQQMKKWLDTIKIN</sequence>
<dbReference type="InterPro" id="IPR049251">
    <property type="entry name" value="DUF6884"/>
</dbReference>
<dbReference type="Gene3D" id="3.20.20.105">
    <property type="entry name" value="Queuine tRNA-ribosyltransferase-like"/>
    <property type="match status" value="1"/>
</dbReference>
<comment type="caution">
    <text evidence="2">The sequence shown here is derived from an EMBL/GenBank/DDBJ whole genome shotgun (WGS) entry which is preliminary data.</text>
</comment>
<dbReference type="OrthoDB" id="201280at2157"/>
<dbReference type="EMBL" id="AZAJ01000001">
    <property type="protein sequence ID" value="ETA67184.1"/>
    <property type="molecule type" value="Genomic_DNA"/>
</dbReference>
<dbReference type="Proteomes" id="UP000019483">
    <property type="component" value="Unassembled WGS sequence"/>
</dbReference>
<dbReference type="RefSeq" id="WP_023844320.1">
    <property type="nucleotide sequence ID" value="NZ_AZAJ01000001.1"/>
</dbReference>
<dbReference type="InterPro" id="IPR036511">
    <property type="entry name" value="TGT-like_sf"/>
</dbReference>